<evidence type="ECO:0008006" key="4">
    <source>
        <dbReference type="Google" id="ProtNLM"/>
    </source>
</evidence>
<proteinExistence type="predicted"/>
<comment type="caution">
    <text evidence="2">The sequence shown here is derived from an EMBL/GenBank/DDBJ whole genome shotgun (WGS) entry which is preliminary data.</text>
</comment>
<organism evidence="2 3">
    <name type="scientific">Alcanivorax xiamenensis</name>
    <dbReference type="NCBI Taxonomy" id="1177156"/>
    <lineage>
        <taxon>Bacteria</taxon>
        <taxon>Pseudomonadati</taxon>
        <taxon>Pseudomonadota</taxon>
        <taxon>Gammaproteobacteria</taxon>
        <taxon>Oceanospirillales</taxon>
        <taxon>Alcanivoracaceae</taxon>
        <taxon>Alcanivorax</taxon>
    </lineage>
</organism>
<evidence type="ECO:0000313" key="3">
    <source>
        <dbReference type="Proteomes" id="UP000771797"/>
    </source>
</evidence>
<keyword evidence="1" id="KW-0472">Membrane</keyword>
<feature type="transmembrane region" description="Helical" evidence="1">
    <location>
        <begin position="94"/>
        <end position="112"/>
    </location>
</feature>
<feature type="transmembrane region" description="Helical" evidence="1">
    <location>
        <begin position="66"/>
        <end position="87"/>
    </location>
</feature>
<accession>A0ABQ6Y3L4</accession>
<keyword evidence="3" id="KW-1185">Reference proteome</keyword>
<name>A0ABQ6Y3L4_9GAMM</name>
<sequence length="118" mass="13651">MHPVLAKTFGGLNLQYYFRHFVFALIFPAIYIFMTMETGRPITLAVVAVCVVNTLLYPYARFVYESVVGFIFGDNVFLVNAFLLLFFKLVTMMFCWFLAIFIAPIGLIYLYIHHSRNG</sequence>
<keyword evidence="1" id="KW-1133">Transmembrane helix</keyword>
<feature type="transmembrane region" description="Helical" evidence="1">
    <location>
        <begin position="16"/>
        <end position="34"/>
    </location>
</feature>
<evidence type="ECO:0000256" key="1">
    <source>
        <dbReference type="SAM" id="Phobius"/>
    </source>
</evidence>
<dbReference type="Proteomes" id="UP000771797">
    <property type="component" value="Unassembled WGS sequence"/>
</dbReference>
<evidence type="ECO:0000313" key="2">
    <source>
        <dbReference type="EMBL" id="KAF0803388.1"/>
    </source>
</evidence>
<protein>
    <recommendedName>
        <fullName evidence="4">Acyltransferase family protein</fullName>
    </recommendedName>
</protein>
<feature type="transmembrane region" description="Helical" evidence="1">
    <location>
        <begin position="41"/>
        <end position="60"/>
    </location>
</feature>
<dbReference type="EMBL" id="AQPF01000051">
    <property type="protein sequence ID" value="KAF0803388.1"/>
    <property type="molecule type" value="Genomic_DNA"/>
</dbReference>
<dbReference type="RefSeq" id="WP_133493110.1">
    <property type="nucleotide sequence ID" value="NZ_AQPF01000051.1"/>
</dbReference>
<keyword evidence="1" id="KW-0812">Transmembrane</keyword>
<reference evidence="2 3" key="1">
    <citation type="submission" date="2012-09" db="EMBL/GenBank/DDBJ databases">
        <title>Genome Sequence of alkane-degrading Bacterium Alcanivorax sp. 6-D-6.</title>
        <authorList>
            <person name="Lai Q."/>
            <person name="Shao Z."/>
        </authorList>
    </citation>
    <scope>NUCLEOTIDE SEQUENCE [LARGE SCALE GENOMIC DNA]</scope>
    <source>
        <strain evidence="2 3">6-D-6</strain>
    </source>
</reference>
<gene>
    <name evidence="2" type="ORF">A6D6_03727</name>
</gene>